<keyword evidence="1" id="KW-0040">ANK repeat</keyword>
<gene>
    <name evidence="2" type="ORF">PPRIM_AZ9-3.1.T0550263</name>
</gene>
<keyword evidence="3" id="KW-1185">Reference proteome</keyword>
<name>A0A8S1M8Q0_PARPR</name>
<evidence type="ECO:0008006" key="4">
    <source>
        <dbReference type="Google" id="ProtNLM"/>
    </source>
</evidence>
<dbReference type="PANTHER" id="PTHR24198">
    <property type="entry name" value="ANKYRIN REPEAT AND PROTEIN KINASE DOMAIN-CONTAINING PROTEIN"/>
    <property type="match status" value="1"/>
</dbReference>
<feature type="repeat" description="ANK" evidence="1">
    <location>
        <begin position="292"/>
        <end position="324"/>
    </location>
</feature>
<dbReference type="PROSITE" id="PS50297">
    <property type="entry name" value="ANK_REP_REGION"/>
    <property type="match status" value="3"/>
</dbReference>
<reference evidence="2" key="1">
    <citation type="submission" date="2021-01" db="EMBL/GenBank/DDBJ databases">
        <authorList>
            <consortium name="Genoscope - CEA"/>
            <person name="William W."/>
        </authorList>
    </citation>
    <scope>NUCLEOTIDE SEQUENCE</scope>
</reference>
<dbReference type="InterPro" id="IPR002110">
    <property type="entry name" value="Ankyrin_rpt"/>
</dbReference>
<evidence type="ECO:0000256" key="1">
    <source>
        <dbReference type="PROSITE-ProRule" id="PRU00023"/>
    </source>
</evidence>
<feature type="repeat" description="ANK" evidence="1">
    <location>
        <begin position="159"/>
        <end position="191"/>
    </location>
</feature>
<dbReference type="EMBL" id="CAJJDM010000055">
    <property type="protein sequence ID" value="CAD8076159.1"/>
    <property type="molecule type" value="Genomic_DNA"/>
</dbReference>
<feature type="repeat" description="ANK" evidence="1">
    <location>
        <begin position="259"/>
        <end position="291"/>
    </location>
</feature>
<accession>A0A8S1M8Q0</accession>
<evidence type="ECO:0000313" key="3">
    <source>
        <dbReference type="Proteomes" id="UP000688137"/>
    </source>
</evidence>
<dbReference type="AlphaFoldDB" id="A0A8S1M8Q0"/>
<dbReference type="SMART" id="SM00248">
    <property type="entry name" value="ANK"/>
    <property type="match status" value="7"/>
</dbReference>
<dbReference type="OMA" id="GVTVWHE"/>
<proteinExistence type="predicted"/>
<organism evidence="2 3">
    <name type="scientific">Paramecium primaurelia</name>
    <dbReference type="NCBI Taxonomy" id="5886"/>
    <lineage>
        <taxon>Eukaryota</taxon>
        <taxon>Sar</taxon>
        <taxon>Alveolata</taxon>
        <taxon>Ciliophora</taxon>
        <taxon>Intramacronucleata</taxon>
        <taxon>Oligohymenophorea</taxon>
        <taxon>Peniculida</taxon>
        <taxon>Parameciidae</taxon>
        <taxon>Paramecium</taxon>
    </lineage>
</organism>
<dbReference type="Proteomes" id="UP000688137">
    <property type="component" value="Unassembled WGS sequence"/>
</dbReference>
<dbReference type="Pfam" id="PF12796">
    <property type="entry name" value="Ank_2"/>
    <property type="match status" value="2"/>
</dbReference>
<evidence type="ECO:0000313" key="2">
    <source>
        <dbReference type="EMBL" id="CAD8076159.1"/>
    </source>
</evidence>
<dbReference type="PROSITE" id="PS50088">
    <property type="entry name" value="ANK_REPEAT"/>
    <property type="match status" value="3"/>
</dbReference>
<comment type="caution">
    <text evidence="2">The sequence shown here is derived from an EMBL/GenBank/DDBJ whole genome shotgun (WGS) entry which is preliminary data.</text>
</comment>
<dbReference type="PANTHER" id="PTHR24198:SF165">
    <property type="entry name" value="ANKYRIN REPEAT-CONTAINING PROTEIN-RELATED"/>
    <property type="match status" value="1"/>
</dbReference>
<sequence length="357" mass="41109">MKRIQNLIANGKQFLIDSYSIHKSKQALKAYEKQQYKKIISQCQYWNSYKYIQINQHKLLFFLISEQNNDLIKQILDKNPIKEEILGDDENPNKFFPLTFSVLNDVRETSELLIENGANIHQSHKDGNNIAHVCAFFNKIQALNYCIEKGVNYEQQNERGDTPLHLASMQGHCEIIERLLHLKCNVNVENTEHHQPIHESVLFGQLDAFKILFKYYQGIQRNSQSPHIVHYASMLENTFILNEIIKSNKALVNLRDPVSNAVPLHFSVNSNSLECTSLLLESGALTNVKDKFGNTPLHLAVEKKNIEICKLLCLNGADIDIENEDKLTAKDLAEVDVDRQILALFQSQSRYSKLFRQ</sequence>
<protein>
    <recommendedName>
        <fullName evidence="4">Ankyrin repeat protein</fullName>
    </recommendedName>
</protein>